<dbReference type="Gene3D" id="2.60.40.10">
    <property type="entry name" value="Immunoglobulins"/>
    <property type="match status" value="1"/>
</dbReference>
<dbReference type="InterPro" id="IPR036156">
    <property type="entry name" value="Beta-gal/glucu_dom_sf"/>
</dbReference>
<evidence type="ECO:0000256" key="6">
    <source>
        <dbReference type="ARBA" id="ARBA00023295"/>
    </source>
</evidence>
<reference evidence="10 11" key="1">
    <citation type="submission" date="2019-11" db="EMBL/GenBank/DDBJ databases">
        <authorList>
            <person name="Dong K."/>
        </authorList>
    </citation>
    <scope>NUCLEOTIDE SEQUENCE [LARGE SCALE GENOMIC DNA]</scope>
    <source>
        <strain evidence="10 11">NBRC 111993</strain>
    </source>
</reference>
<dbReference type="Pfam" id="PF22666">
    <property type="entry name" value="Glyco_hydro_2_N2"/>
    <property type="match status" value="1"/>
</dbReference>
<dbReference type="InterPro" id="IPR017853">
    <property type="entry name" value="GH"/>
</dbReference>
<feature type="domain" description="Beta-mannosidase Ig-fold" evidence="7">
    <location>
        <begin position="739"/>
        <end position="795"/>
    </location>
</feature>
<dbReference type="SUPFAM" id="SSF51445">
    <property type="entry name" value="(Trans)glycosidases"/>
    <property type="match status" value="1"/>
</dbReference>
<proteinExistence type="predicted"/>
<dbReference type="GO" id="GO:0006516">
    <property type="term" value="P:glycoprotein catabolic process"/>
    <property type="evidence" value="ECO:0007669"/>
    <property type="project" value="TreeGrafter"/>
</dbReference>
<dbReference type="Pfam" id="PF17753">
    <property type="entry name" value="Ig_mannosidase"/>
    <property type="match status" value="1"/>
</dbReference>
<evidence type="ECO:0000256" key="5">
    <source>
        <dbReference type="ARBA" id="ARBA00023180"/>
    </source>
</evidence>
<dbReference type="InterPro" id="IPR041447">
    <property type="entry name" value="Mannosidase_ig"/>
</dbReference>
<feature type="domain" description="Beta-mannosidase-like galactose-binding" evidence="9">
    <location>
        <begin position="10"/>
        <end position="177"/>
    </location>
</feature>
<dbReference type="Pfam" id="PF17786">
    <property type="entry name" value="Mannosidase_ig"/>
    <property type="match status" value="1"/>
</dbReference>
<evidence type="ECO:0000256" key="2">
    <source>
        <dbReference type="ARBA" id="ARBA00004740"/>
    </source>
</evidence>
<comment type="caution">
    <text evidence="10">The sequence shown here is derived from an EMBL/GenBank/DDBJ whole genome shotgun (WGS) entry which is preliminary data.</text>
</comment>
<evidence type="ECO:0000259" key="9">
    <source>
        <dbReference type="Pfam" id="PF22666"/>
    </source>
</evidence>
<gene>
    <name evidence="10" type="ORF">GL286_10180</name>
</gene>
<dbReference type="Gene3D" id="2.60.120.260">
    <property type="entry name" value="Galactose-binding domain-like"/>
    <property type="match status" value="1"/>
</dbReference>
<dbReference type="InterPro" id="IPR050887">
    <property type="entry name" value="Beta-mannosidase_GH2"/>
</dbReference>
<dbReference type="AlphaFoldDB" id="A0A6L6J9A2"/>
<dbReference type="EC" id="3.2.1.25" evidence="3"/>
<dbReference type="SUPFAM" id="SSF49303">
    <property type="entry name" value="beta-Galactosidase/glucuronidase domain"/>
    <property type="match status" value="2"/>
</dbReference>
<evidence type="ECO:0000256" key="3">
    <source>
        <dbReference type="ARBA" id="ARBA00012754"/>
    </source>
</evidence>
<dbReference type="Gene3D" id="3.20.20.80">
    <property type="entry name" value="Glycosidases"/>
    <property type="match status" value="1"/>
</dbReference>
<keyword evidence="6" id="KW-0326">Glycosidase</keyword>
<organism evidence="10 11">
    <name type="scientific">Paracoccus aestuariivivens</name>
    <dbReference type="NCBI Taxonomy" id="1820333"/>
    <lineage>
        <taxon>Bacteria</taxon>
        <taxon>Pseudomonadati</taxon>
        <taxon>Pseudomonadota</taxon>
        <taxon>Alphaproteobacteria</taxon>
        <taxon>Rhodobacterales</taxon>
        <taxon>Paracoccaceae</taxon>
        <taxon>Paracoccus</taxon>
    </lineage>
</organism>
<comment type="pathway">
    <text evidence="2">Glycan metabolism; N-glycan degradation.</text>
</comment>
<keyword evidence="4 10" id="KW-0378">Hydrolase</keyword>
<dbReference type="EMBL" id="WMIE01000004">
    <property type="protein sequence ID" value="MTH78096.1"/>
    <property type="molecule type" value="Genomic_DNA"/>
</dbReference>
<dbReference type="FunFam" id="3.20.20.80:FF:000050">
    <property type="entry name" value="Beta-mannosidase B"/>
    <property type="match status" value="1"/>
</dbReference>
<keyword evidence="5" id="KW-0325">Glycoprotein</keyword>
<evidence type="ECO:0000313" key="11">
    <source>
        <dbReference type="Proteomes" id="UP000478183"/>
    </source>
</evidence>
<feature type="domain" description="Mannosidase Ig/CBM-like" evidence="8">
    <location>
        <begin position="645"/>
        <end position="727"/>
    </location>
</feature>
<dbReference type="PANTHER" id="PTHR43730">
    <property type="entry name" value="BETA-MANNOSIDASE"/>
    <property type="match status" value="1"/>
</dbReference>
<evidence type="ECO:0000256" key="1">
    <source>
        <dbReference type="ARBA" id="ARBA00000829"/>
    </source>
</evidence>
<dbReference type="InterPro" id="IPR054593">
    <property type="entry name" value="Beta-mannosidase-like_N2"/>
</dbReference>
<name>A0A6L6J9A2_9RHOB</name>
<evidence type="ECO:0000259" key="7">
    <source>
        <dbReference type="Pfam" id="PF17753"/>
    </source>
</evidence>
<dbReference type="Proteomes" id="UP000478183">
    <property type="component" value="Unassembled WGS sequence"/>
</dbReference>
<dbReference type="GO" id="GO:0004567">
    <property type="term" value="F:beta-mannosidase activity"/>
    <property type="evidence" value="ECO:0007669"/>
    <property type="project" value="UniProtKB-EC"/>
</dbReference>
<sequence>MTGISLDAGWSLTRADGGAIWPMDFPNDIHSVLLKQGVIPDPYWRDRETELDWVHDSEWLASREFDFSGTSGRYTLTLEGVDCHVNVVLNGTEIAQLGNRFMRHDLDVTQALLQGANRIELRFRSNSRIAQAKAQAFPFPVPHIHWNNRLPHYNFLRKPQCDAGWDWNIALSPIGVHGGIRLRRSEAIRLDDVMLRQIHKNGHVRLEVDFLTDVSHPIEAEAVLQVCGQTQRKTVQLWPGQNRSTLSVGIENPRLWWPAGHGPQDMHDLEIRIGDQARRYRIGLRQIELLTGPDTIGNRFAFRVNGREIFMRGANWIPADALPTRATREVVADLLDSAALANMSMLRVWGGGTYEPDFFYEMCSERGLLVWQDFMFACNLYPAADRKWLDGVRIEARQNVRRLSVHPCMALWCGDNELVGALGWFPESKADRDRYLAMYDRLNHALEEIVQDEAPDIPWWPSSPSVGPLNFGDGWHDDTRGDMHFWDVWHSAKDFAHYRSVKPRFCSEFGFQSFPSARVIESFTEPADRNVSSRVMDVHQRNPGGNSRIVETLARYCTFPDSFDDMIWLSQIAQGLAMKTAIENWRSTKPRCMGTLYWQLNDTWPVASWSSLEYGGGWKAVHYMARRFYAPVMVTAQPDAGTGGITLVAINDTDQPVRLDVSVRTVRIDGEMRPLGQWSLSTPPDRAVEIMRLPANTVPDGSFLHFEWTDNGLHHGENEYLPKRPKDYDFGNASIMAQTSVSADGVPQVLLTTDRPALWVTWDLGGDRIWSDNCITLLPDRPRLLTVMRERQAKLPIRPPEVRAMKGR</sequence>
<dbReference type="InterPro" id="IPR013783">
    <property type="entry name" value="Ig-like_fold"/>
</dbReference>
<dbReference type="OrthoDB" id="9758603at2"/>
<dbReference type="InterPro" id="IPR041625">
    <property type="entry name" value="Beta-mannosidase_Ig"/>
</dbReference>
<evidence type="ECO:0000313" key="10">
    <source>
        <dbReference type="EMBL" id="MTH78096.1"/>
    </source>
</evidence>
<protein>
    <recommendedName>
        <fullName evidence="3">beta-mannosidase</fullName>
        <ecNumber evidence="3">3.2.1.25</ecNumber>
    </recommendedName>
</protein>
<evidence type="ECO:0000256" key="4">
    <source>
        <dbReference type="ARBA" id="ARBA00022801"/>
    </source>
</evidence>
<accession>A0A6L6J9A2</accession>
<dbReference type="RefSeq" id="WP_155095442.1">
    <property type="nucleotide sequence ID" value="NZ_WMIE01000004.1"/>
</dbReference>
<dbReference type="SUPFAM" id="SSF49785">
    <property type="entry name" value="Galactose-binding domain-like"/>
    <property type="match status" value="1"/>
</dbReference>
<keyword evidence="11" id="KW-1185">Reference proteome</keyword>
<comment type="catalytic activity">
    <reaction evidence="1">
        <text>Hydrolysis of terminal, non-reducing beta-D-mannose residues in beta-D-mannosides.</text>
        <dbReference type="EC" id="3.2.1.25"/>
    </reaction>
</comment>
<dbReference type="InterPro" id="IPR008979">
    <property type="entry name" value="Galactose-bd-like_sf"/>
</dbReference>
<evidence type="ECO:0000259" key="8">
    <source>
        <dbReference type="Pfam" id="PF17786"/>
    </source>
</evidence>
<dbReference type="PANTHER" id="PTHR43730:SF1">
    <property type="entry name" value="BETA-MANNOSIDASE"/>
    <property type="match status" value="1"/>
</dbReference>